<feature type="region of interest" description="Disordered" evidence="1">
    <location>
        <begin position="162"/>
        <end position="201"/>
    </location>
</feature>
<organism evidence="2">
    <name type="scientific">Polytomella parva</name>
    <dbReference type="NCBI Taxonomy" id="51329"/>
    <lineage>
        <taxon>Eukaryota</taxon>
        <taxon>Viridiplantae</taxon>
        <taxon>Chlorophyta</taxon>
        <taxon>core chlorophytes</taxon>
        <taxon>Chlorophyceae</taxon>
        <taxon>CS clade</taxon>
        <taxon>Chlamydomonadales</taxon>
        <taxon>Chlamydomonadaceae</taxon>
        <taxon>Polytomella</taxon>
    </lineage>
</organism>
<sequence>MDSDADATTNSTPNMQITEDNNQSSMNGNEGSPLLNLQQNDIQFLRGQQQLALSLRQLHLQQQVTASALAALVTANSTCHNKNSSNGGDSSGRIGNNGGDDSSNTGDASNNAANGGSNGRVSTTAFSHQQQIEALQLQLQFQQQIQLQLQLQFKLGFQRMQEAEAAKEGGSGGGGGGGDMEANVASLSKGRGQDTLVNSSV</sequence>
<evidence type="ECO:0000256" key="1">
    <source>
        <dbReference type="SAM" id="MobiDB-lite"/>
    </source>
</evidence>
<dbReference type="EMBL" id="HBFM01018818">
    <property type="protein sequence ID" value="CAD8776133.1"/>
    <property type="molecule type" value="Transcribed_RNA"/>
</dbReference>
<feature type="compositionally biased region" description="Gly residues" evidence="1">
    <location>
        <begin position="169"/>
        <end position="179"/>
    </location>
</feature>
<name>A0A6U0WHN2_9CHLO</name>
<proteinExistence type="predicted"/>
<dbReference type="AlphaFoldDB" id="A0A6U0WHN2"/>
<feature type="compositionally biased region" description="Low complexity" evidence="1">
    <location>
        <begin position="79"/>
        <end position="115"/>
    </location>
</feature>
<feature type="region of interest" description="Disordered" evidence="1">
    <location>
        <begin position="1"/>
        <end position="34"/>
    </location>
</feature>
<accession>A0A6U0WHN2</accession>
<gene>
    <name evidence="2" type="ORF">PPAR00522_LOCUS12232</name>
</gene>
<feature type="region of interest" description="Disordered" evidence="1">
    <location>
        <begin position="79"/>
        <end position="122"/>
    </location>
</feature>
<reference evidence="2" key="1">
    <citation type="submission" date="2021-01" db="EMBL/GenBank/DDBJ databases">
        <authorList>
            <person name="Corre E."/>
            <person name="Pelletier E."/>
            <person name="Niang G."/>
            <person name="Scheremetjew M."/>
            <person name="Finn R."/>
            <person name="Kale V."/>
            <person name="Holt S."/>
            <person name="Cochrane G."/>
            <person name="Meng A."/>
            <person name="Brown T."/>
            <person name="Cohen L."/>
        </authorList>
    </citation>
    <scope>NUCLEOTIDE SEQUENCE</scope>
    <source>
        <strain evidence="2">SAG 63-3</strain>
    </source>
</reference>
<evidence type="ECO:0000313" key="2">
    <source>
        <dbReference type="EMBL" id="CAD8776133.1"/>
    </source>
</evidence>
<protein>
    <submittedName>
        <fullName evidence="2">Uncharacterized protein</fullName>
    </submittedName>
</protein>